<sequence>MVAILLFFLLLMILFSIPAVQTALGQKATNWLNETYDTNINIDRIGLKWNGDISLKDIYIEDYLKDTLIHVKALETSILSFNNAINSKLEFGTVNIKGLTLNINTEKDSIDTTLDVFIAKLDSEPSDGTPSGFLLTTSKMKLSDGKFRYKDQNNETPDMLDFTELSGTVKDFKVQGPNVYGDVRGLTFLDSNGLRVNEMYSKFQYTLTQMRFDELIVKTKGSRLNGVVVFDYDRKDFANFLDKVKVTATFTDSELDFSELNYFYNEFGNKKGTFNTEINGVLNDFTTKDFNFKSPSTLVKGDVRYQNLFNSKRPFYMKGDFDRFTSNYYQLSALLPNILGKNLPTSLNKLGQFNLRGATEITETEITADVQIDTEIGSAELDINIKNVIDNINASYEGEIILEDFNLGKYIEDETVGKVSLDVFVDGKGFTEESLNTEVVGKVSKLGYNNYVYKNLNVSGVLKDQLFDGSLSSKDPNAKFNFQGLANFAGEINEFRFQASIDLLDLYKLNFVERDKTSILKGDVVLDVVGNNIDNMAGDIFFKKISYTNQNATYAFENFSVNSEFEKDIRTLTVDSPDIIGGTVTGRFHFDEVIDLVQNSVGSIYANYRPIEVLPNQYLTFNFKIYNKIVDVFLPEVEMSKNTSLRGSIIGDENKFKLTFKTPQIIAYGNTIDDVEIQIDNKNPVFNTYIEIAGLTTKWYDAKEFNLINTTLNDTLYFKTEFLGGKGFEDIYNLSFYHTIDSTNKSVVGIKKSDVSFRGNKWFINEENNRKNRFIFDKKLDSIFIEKIVMSHENEEIDLEGQLFGENNKNINLQFINVGLEKITPSIDSIRLGGIVNGKLDIKQINGGYVPKSNLGIESLEVNDKLLGDLTLNISGDDRLEKFDVNTKLVSETIESLVAIGTIDVSGDINTIDVDATIDKFDISPFSALGEDVITDIRGLISGKAKIVGDLNNPAINGELSILAGGLYIPYLNVDLDMANSSIVKLYDQTFEFDDITILDTQDYTKGQLNGTIKHTSFDDWLLGLYLTTDRLLVLNTEFDEEDEEEILYYGTGYISGEAWITGPTDELTIKVAGTTEKGTSLKIPISDVASVGDASFIKFVSKEEFYDPKSQDGNTLDDFKGLELEFELDVTPDAIIEIVVDKKAGSTIKGSGYGSILMEINTNDKFNMYGDFITDTGEYNFKYRGIINKKFTVKPAGTINWDGDPFKAQVNVEAVYNLQANPDVLLDSPTFNKKIPVEVGIRLRGDLMKPEPVFNISFPTTQGVAESELTDFLLNDDDKRRLQALSLLSQGRFVNDVNINQNALTGNLIETATGIINDALSGEGNGKLDINLNYSQADRSSQFNLDVADRLGLTVSSQISDKITFNGQLGVPVGGVTQTAIVGDAEIEISLNEDRTFTAKIFNRQNQIQYVGEIQGFTQGIGLSYQVDFDTLKELVDKVFKGKKKMAEEKKKKEEEEAKAGNGIVGFSTKEDLKKETTKKEEQKKTEKKEKDKEKEKEPDSKKDEKGN</sequence>
<name>A0ABR7Q7Q3_9FLAO</name>
<reference evidence="7 8" key="1">
    <citation type="submission" date="2020-07" db="EMBL/GenBank/DDBJ databases">
        <title>Description of Kordia aestuariivivens sp. nov., isolated from a tidal flat.</title>
        <authorList>
            <person name="Park S."/>
            <person name="Yoon J.-H."/>
        </authorList>
    </citation>
    <scope>NUCLEOTIDE SEQUENCE [LARGE SCALE GENOMIC DNA]</scope>
    <source>
        <strain evidence="7 8">YSTF-M3</strain>
    </source>
</reference>
<evidence type="ECO:0000313" key="8">
    <source>
        <dbReference type="Proteomes" id="UP000619238"/>
    </source>
</evidence>
<keyword evidence="4" id="KW-0472">Membrane</keyword>
<organism evidence="7 8">
    <name type="scientific">Kordia aestuariivivens</name>
    <dbReference type="NCBI Taxonomy" id="2759037"/>
    <lineage>
        <taxon>Bacteria</taxon>
        <taxon>Pseudomonadati</taxon>
        <taxon>Bacteroidota</taxon>
        <taxon>Flavobacteriia</taxon>
        <taxon>Flavobacteriales</taxon>
        <taxon>Flavobacteriaceae</taxon>
        <taxon>Kordia</taxon>
    </lineage>
</organism>
<evidence type="ECO:0000256" key="3">
    <source>
        <dbReference type="ARBA" id="ARBA00022989"/>
    </source>
</evidence>
<feature type="domain" description="Translocation and assembly module TamB C-terminal" evidence="6">
    <location>
        <begin position="1005"/>
        <end position="1430"/>
    </location>
</feature>
<evidence type="ECO:0000256" key="5">
    <source>
        <dbReference type="SAM" id="MobiDB-lite"/>
    </source>
</evidence>
<evidence type="ECO:0000256" key="4">
    <source>
        <dbReference type="ARBA" id="ARBA00023136"/>
    </source>
</evidence>
<comment type="caution">
    <text evidence="7">The sequence shown here is derived from an EMBL/GenBank/DDBJ whole genome shotgun (WGS) entry which is preliminary data.</text>
</comment>
<dbReference type="EMBL" id="JACGWS010000004">
    <property type="protein sequence ID" value="MBC8754599.1"/>
    <property type="molecule type" value="Genomic_DNA"/>
</dbReference>
<proteinExistence type="predicted"/>
<evidence type="ECO:0000259" key="6">
    <source>
        <dbReference type="Pfam" id="PF04357"/>
    </source>
</evidence>
<evidence type="ECO:0000256" key="2">
    <source>
        <dbReference type="ARBA" id="ARBA00022692"/>
    </source>
</evidence>
<accession>A0ABR7Q7Q3</accession>
<comment type="subcellular location">
    <subcellularLocation>
        <location evidence="1">Membrane</location>
        <topology evidence="1">Single-pass membrane protein</topology>
    </subcellularLocation>
</comment>
<feature type="compositionally biased region" description="Basic and acidic residues" evidence="5">
    <location>
        <begin position="1470"/>
        <end position="1509"/>
    </location>
</feature>
<evidence type="ECO:0000313" key="7">
    <source>
        <dbReference type="EMBL" id="MBC8754599.1"/>
    </source>
</evidence>
<evidence type="ECO:0000256" key="1">
    <source>
        <dbReference type="ARBA" id="ARBA00004167"/>
    </source>
</evidence>
<gene>
    <name evidence="7" type="ORF">H2O64_07930</name>
</gene>
<keyword evidence="8" id="KW-1185">Reference proteome</keyword>
<feature type="compositionally biased region" description="Basic and acidic residues" evidence="5">
    <location>
        <begin position="1448"/>
        <end position="1460"/>
    </location>
</feature>
<keyword evidence="3" id="KW-1133">Transmembrane helix</keyword>
<dbReference type="InterPro" id="IPR007452">
    <property type="entry name" value="TamB_C"/>
</dbReference>
<dbReference type="Proteomes" id="UP000619238">
    <property type="component" value="Unassembled WGS sequence"/>
</dbReference>
<feature type="region of interest" description="Disordered" evidence="5">
    <location>
        <begin position="1448"/>
        <end position="1509"/>
    </location>
</feature>
<keyword evidence="2" id="KW-0812">Transmembrane</keyword>
<dbReference type="Pfam" id="PF04357">
    <property type="entry name" value="TamB"/>
    <property type="match status" value="1"/>
</dbReference>
<protein>
    <submittedName>
        <fullName evidence="7">Translocation/assembly module TamB</fullName>
    </submittedName>
</protein>